<dbReference type="EMBL" id="VIEB01000251">
    <property type="protein sequence ID" value="TQD98598.1"/>
    <property type="molecule type" value="Genomic_DNA"/>
</dbReference>
<organism evidence="2 3">
    <name type="scientific">Malus baccata</name>
    <name type="common">Siberian crab apple</name>
    <name type="synonym">Pyrus baccata</name>
    <dbReference type="NCBI Taxonomy" id="106549"/>
    <lineage>
        <taxon>Eukaryota</taxon>
        <taxon>Viridiplantae</taxon>
        <taxon>Streptophyta</taxon>
        <taxon>Embryophyta</taxon>
        <taxon>Tracheophyta</taxon>
        <taxon>Spermatophyta</taxon>
        <taxon>Magnoliopsida</taxon>
        <taxon>eudicotyledons</taxon>
        <taxon>Gunneridae</taxon>
        <taxon>Pentapetalae</taxon>
        <taxon>rosids</taxon>
        <taxon>fabids</taxon>
        <taxon>Rosales</taxon>
        <taxon>Rosaceae</taxon>
        <taxon>Amygdaloideae</taxon>
        <taxon>Maleae</taxon>
        <taxon>Malus</taxon>
    </lineage>
</organism>
<accession>A0A540MIH1</accession>
<feature type="region of interest" description="Disordered" evidence="1">
    <location>
        <begin position="1"/>
        <end position="20"/>
    </location>
</feature>
<name>A0A540MIH1_MALBA</name>
<keyword evidence="3" id="KW-1185">Reference proteome</keyword>
<comment type="caution">
    <text evidence="2">The sequence shown here is derived from an EMBL/GenBank/DDBJ whole genome shotgun (WGS) entry which is preliminary data.</text>
</comment>
<gene>
    <name evidence="2" type="ORF">C1H46_015846</name>
</gene>
<evidence type="ECO:0000313" key="2">
    <source>
        <dbReference type="EMBL" id="TQD98598.1"/>
    </source>
</evidence>
<evidence type="ECO:0000256" key="1">
    <source>
        <dbReference type="SAM" id="MobiDB-lite"/>
    </source>
</evidence>
<sequence length="96" mass="10535">MALKTNGLVKLSGHNPSSLSRRKSSTVLLKLPFAKRLDHYNVNEKERIFDETEDFLGLIHVSEGRVGAENHELVDGGSLLVAGGGEGDWFVKVQAF</sequence>
<proteinExistence type="predicted"/>
<dbReference type="Proteomes" id="UP000315295">
    <property type="component" value="Unassembled WGS sequence"/>
</dbReference>
<protein>
    <submittedName>
        <fullName evidence="2">Uncharacterized protein</fullName>
    </submittedName>
</protein>
<dbReference type="AlphaFoldDB" id="A0A540MIH1"/>
<reference evidence="2 3" key="1">
    <citation type="journal article" date="2019" name="G3 (Bethesda)">
        <title>Sequencing of a Wild Apple (Malus baccata) Genome Unravels the Differences Between Cultivated and Wild Apple Species Regarding Disease Resistance and Cold Tolerance.</title>
        <authorList>
            <person name="Chen X."/>
        </authorList>
    </citation>
    <scope>NUCLEOTIDE SEQUENCE [LARGE SCALE GENOMIC DNA]</scope>
    <source>
        <strain evidence="3">cv. Shandingzi</strain>
        <tissue evidence="2">Leaves</tissue>
    </source>
</reference>
<evidence type="ECO:0000313" key="3">
    <source>
        <dbReference type="Proteomes" id="UP000315295"/>
    </source>
</evidence>